<comment type="caution">
    <text evidence="1">The sequence shown here is derived from an EMBL/GenBank/DDBJ whole genome shotgun (WGS) entry which is preliminary data.</text>
</comment>
<proteinExistence type="predicted"/>
<dbReference type="RefSeq" id="WP_119496870.1">
    <property type="nucleotide sequence ID" value="NZ_NRJH01000027.1"/>
</dbReference>
<dbReference type="InterPro" id="IPR005046">
    <property type="entry name" value="DUF285"/>
</dbReference>
<accession>A0A3A1Y5G0</accession>
<keyword evidence="2" id="KW-1185">Reference proteome</keyword>
<evidence type="ECO:0000313" key="1">
    <source>
        <dbReference type="EMBL" id="RIY32835.1"/>
    </source>
</evidence>
<sequence length="234" mass="26955">MNDLFDDFSFNSDDFDNYFALTGAVTTTDEHLRSSIDQFTDITFIELPKKLLEKRINPNSVNITFTTTQTLKEFLDVYIDKFNDINGEPLDLSFINMEQIENIDYLFASEHYKDALINNYWGSFSNYPKRELNIDLNSLDFSNIKSMQGTFAGAQIYCPLNLNVSQVRNMRGMFFGASFNHPDIDLNSWDVSKVTDMSWMFKDASTFNQNIADWNVSNVTDMSSMFEGASSFNQ</sequence>
<reference evidence="1 2" key="1">
    <citation type="submission" date="2017-08" db="EMBL/GenBank/DDBJ databases">
        <title>Reclassification of Bisgaard taxon 37 and 44.</title>
        <authorList>
            <person name="Christensen H."/>
        </authorList>
    </citation>
    <scope>NUCLEOTIDE SEQUENCE [LARGE SCALE GENOMIC DNA]</scope>
    <source>
        <strain evidence="1 2">B96_4</strain>
    </source>
</reference>
<dbReference type="EMBL" id="NRJH01000027">
    <property type="protein sequence ID" value="RIY32835.1"/>
    <property type="molecule type" value="Genomic_DNA"/>
</dbReference>
<protein>
    <submittedName>
        <fullName evidence="1">Uncharacterized protein</fullName>
    </submittedName>
</protein>
<dbReference type="Proteomes" id="UP000266258">
    <property type="component" value="Unassembled WGS sequence"/>
</dbReference>
<dbReference type="OrthoDB" id="5855837at2"/>
<feature type="non-terminal residue" evidence="1">
    <location>
        <position position="234"/>
    </location>
</feature>
<dbReference type="AlphaFoldDB" id="A0A3A1Y5G0"/>
<evidence type="ECO:0000313" key="2">
    <source>
        <dbReference type="Proteomes" id="UP000266258"/>
    </source>
</evidence>
<gene>
    <name evidence="1" type="ORF">CJP74_03445</name>
</gene>
<dbReference type="Pfam" id="PF03382">
    <property type="entry name" value="DUF285"/>
    <property type="match status" value="1"/>
</dbReference>
<name>A0A3A1Y5G0_9GAMM</name>
<organism evidence="1 2">
    <name type="scientific">Psittacicella melopsittaci</name>
    <dbReference type="NCBI Taxonomy" id="2028576"/>
    <lineage>
        <taxon>Bacteria</taxon>
        <taxon>Pseudomonadati</taxon>
        <taxon>Pseudomonadota</taxon>
        <taxon>Gammaproteobacteria</taxon>
        <taxon>Pasteurellales</taxon>
        <taxon>Psittacicellaceae</taxon>
        <taxon>Psittacicella</taxon>
    </lineage>
</organism>